<evidence type="ECO:0008006" key="4">
    <source>
        <dbReference type="Google" id="ProtNLM"/>
    </source>
</evidence>
<reference evidence="3" key="1">
    <citation type="submission" date="2021-01" db="EMBL/GenBank/DDBJ databases">
        <authorList>
            <person name="Corre E."/>
            <person name="Pelletier E."/>
            <person name="Niang G."/>
            <person name="Scheremetjew M."/>
            <person name="Finn R."/>
            <person name="Kale V."/>
            <person name="Holt S."/>
            <person name="Cochrane G."/>
            <person name="Meng A."/>
            <person name="Brown T."/>
            <person name="Cohen L."/>
        </authorList>
    </citation>
    <scope>NUCLEOTIDE SEQUENCE</scope>
    <source>
        <strain evidence="3">B650</strain>
    </source>
</reference>
<feature type="transmembrane region" description="Helical" evidence="2">
    <location>
        <begin position="663"/>
        <end position="691"/>
    </location>
</feature>
<dbReference type="PANTHER" id="PTHR13018">
    <property type="entry name" value="PROBABLE MEMBRANE PROTEIN DUF221-RELATED"/>
    <property type="match status" value="1"/>
</dbReference>
<dbReference type="GO" id="GO:0005227">
    <property type="term" value="F:calcium-activated cation channel activity"/>
    <property type="evidence" value="ECO:0007669"/>
    <property type="project" value="InterPro"/>
</dbReference>
<dbReference type="PANTHER" id="PTHR13018:SF5">
    <property type="entry name" value="RE44586P"/>
    <property type="match status" value="1"/>
</dbReference>
<feature type="compositionally biased region" description="Polar residues" evidence="1">
    <location>
        <begin position="968"/>
        <end position="980"/>
    </location>
</feature>
<accession>A0A7S2LRB2</accession>
<feature type="transmembrane region" description="Helical" evidence="2">
    <location>
        <begin position="717"/>
        <end position="735"/>
    </location>
</feature>
<keyword evidence="2" id="KW-1133">Transmembrane helix</keyword>
<protein>
    <recommendedName>
        <fullName evidence="4">CSC1/OSCA1-like cytosolic domain-containing protein</fullName>
    </recommendedName>
</protein>
<feature type="transmembrane region" description="Helical" evidence="2">
    <location>
        <begin position="532"/>
        <end position="552"/>
    </location>
</feature>
<gene>
    <name evidence="3" type="ORF">LDAN0321_LOCUS20807</name>
</gene>
<dbReference type="InterPro" id="IPR045122">
    <property type="entry name" value="Csc1-like"/>
</dbReference>
<feature type="transmembrane region" description="Helical" evidence="2">
    <location>
        <begin position="504"/>
        <end position="526"/>
    </location>
</feature>
<proteinExistence type="predicted"/>
<evidence type="ECO:0000313" key="3">
    <source>
        <dbReference type="EMBL" id="CAD9613519.1"/>
    </source>
</evidence>
<evidence type="ECO:0000256" key="2">
    <source>
        <dbReference type="SAM" id="Phobius"/>
    </source>
</evidence>
<organism evidence="3">
    <name type="scientific">Leptocylindrus danicus</name>
    <dbReference type="NCBI Taxonomy" id="163516"/>
    <lineage>
        <taxon>Eukaryota</taxon>
        <taxon>Sar</taxon>
        <taxon>Stramenopiles</taxon>
        <taxon>Ochrophyta</taxon>
        <taxon>Bacillariophyta</taxon>
        <taxon>Coscinodiscophyceae</taxon>
        <taxon>Chaetocerotophycidae</taxon>
        <taxon>Leptocylindrales</taxon>
        <taxon>Leptocylindraceae</taxon>
        <taxon>Leptocylindrus</taxon>
    </lineage>
</organism>
<dbReference type="EMBL" id="HBGY01033235">
    <property type="protein sequence ID" value="CAD9613519.1"/>
    <property type="molecule type" value="Transcribed_RNA"/>
</dbReference>
<keyword evidence="2" id="KW-0472">Membrane</keyword>
<feature type="compositionally biased region" description="Polar residues" evidence="1">
    <location>
        <begin position="1"/>
        <end position="11"/>
    </location>
</feature>
<feature type="region of interest" description="Disordered" evidence="1">
    <location>
        <begin position="964"/>
        <end position="992"/>
    </location>
</feature>
<feature type="region of interest" description="Disordered" evidence="1">
    <location>
        <begin position="1"/>
        <end position="55"/>
    </location>
</feature>
<feature type="transmembrane region" description="Helical" evidence="2">
    <location>
        <begin position="603"/>
        <end position="627"/>
    </location>
</feature>
<evidence type="ECO:0000256" key="1">
    <source>
        <dbReference type="SAM" id="MobiDB-lite"/>
    </source>
</evidence>
<feature type="transmembrane region" description="Helical" evidence="2">
    <location>
        <begin position="573"/>
        <end position="591"/>
    </location>
</feature>
<dbReference type="GO" id="GO:0005886">
    <property type="term" value="C:plasma membrane"/>
    <property type="evidence" value="ECO:0007669"/>
    <property type="project" value="TreeGrafter"/>
</dbReference>
<keyword evidence="2" id="KW-0812">Transmembrane</keyword>
<name>A0A7S2LRB2_9STRA</name>
<feature type="compositionally biased region" description="Polar residues" evidence="1">
    <location>
        <begin position="20"/>
        <end position="44"/>
    </location>
</feature>
<sequence length="992" mass="113705">MAPKQVTSSLMQDEHEHEQQQANSNVNLTEPLIINTNTSPNGITETEAPQPGYNDEIADMTYSRRIARSLSWFNWYHPRKYKEKARVSLDDGWAYFEHITLARHFIPPEDRTDGALDRAEPGEWQIPTKLYSVWSTPHHQLGDFGIGIGIYFDTTWWLAFITFFAGCISTYNCYYYYHGDYTTYTIQSESESTSSGQEDLEWFLKGSAVCTDQIWVPCIDCTKSQWDDDGAPDRYAEAEAVSSNQTLVFALHNDCSAAEVANGTINLSTIAFLAISLLFMSRHQRKTEVNFDEDEQTAQDYSIMVDGCPPDALDPDEWKDFFTEVSESKVTMVTIAVDNAPLLKALVAHRKLRRKLQQPEYLKKLRVNLGWKKRLDNDADVREMLDRTEPLMGLDKFFARIGLGDDIRSLYVELIRLNDLIRDLADQDYDATDVFVTFETEAGQRRALQEMSVGQCEIFWNRSTIPRYCKFRGTTVLEVIEPTEPSTIRWFDLSVSNWDRIKGLIISTILSLVTIAGSVAFLMWRVNSGDSFIALYIAAMNVVVPAICKYIVKFEAHPDQGDRSMSLYFKITIFRWINTAVIIFLATPFTHTLSSEKEDLIPHIYTIFLAELISAPLIATIDISGFFKKHVLAPRQSNQDDCNACFRGAPWELAERYTTVTKLLFLCFFYAVLFPLGYFVCSAALFLTYYVDKFCLMRVWEPAAHIGTKVAEMNRALFFPLCILALFIVNSYHYARFPYDNLCATNQTAGLEYAGSYTIYTEGNVNDEYYAEYVTIYANDTAYKYCDQDILSALKFPATSKTQSDDATWMTDDQETLVDIFGWSGFGGVLAILTLKYGVMTWSYLCSCFRGTYEPSGKDMKINFSSLDGISAYVPQIRYYAKENFPLIATNYEDIDLKFMDWEDPDGGYEKWDLRHEIPEDLMKRLKKKRRKYLSIVKHYPLMPSIQRILDREMVRLLEERSDIVSRSGASKSDSSTIKTPKSARSRAYDSP</sequence>
<dbReference type="AlphaFoldDB" id="A0A7S2LRB2"/>